<comment type="subcellular location">
    <subcellularLocation>
        <location evidence="1">Cell membrane</location>
        <topology evidence="1">Single-pass membrane protein</topology>
    </subcellularLocation>
</comment>
<dbReference type="Gene3D" id="2.40.50.910">
    <property type="entry name" value="Type VII secretion system EccB, repeat 3 domain"/>
    <property type="match status" value="1"/>
</dbReference>
<evidence type="ECO:0000256" key="9">
    <source>
        <dbReference type="ARBA" id="ARBA00023136"/>
    </source>
</evidence>
<dbReference type="PANTHER" id="PTHR40765">
    <property type="entry name" value="ESX-2 SECRETION SYSTEM ATPASE ECCB2"/>
    <property type="match status" value="1"/>
</dbReference>
<evidence type="ECO:0000256" key="4">
    <source>
        <dbReference type="ARBA" id="ARBA00022692"/>
    </source>
</evidence>
<evidence type="ECO:0000256" key="7">
    <source>
        <dbReference type="ARBA" id="ARBA00022840"/>
    </source>
</evidence>
<accession>A0ABT7ZD44</accession>
<evidence type="ECO:0000256" key="5">
    <source>
        <dbReference type="ARBA" id="ARBA00022741"/>
    </source>
</evidence>
<feature type="region of interest" description="Disordered" evidence="10">
    <location>
        <begin position="438"/>
        <end position="508"/>
    </location>
</feature>
<evidence type="ECO:0000313" key="12">
    <source>
        <dbReference type="EMBL" id="MDN3297435.1"/>
    </source>
</evidence>
<keyword evidence="6" id="KW-0378">Hydrolase</keyword>
<evidence type="ECO:0000256" key="10">
    <source>
        <dbReference type="SAM" id="MobiDB-lite"/>
    </source>
</evidence>
<dbReference type="Pfam" id="PF05108">
    <property type="entry name" value="T7SS_ESX1_EccB"/>
    <property type="match status" value="1"/>
</dbReference>
<evidence type="ECO:0000256" key="8">
    <source>
        <dbReference type="ARBA" id="ARBA00022989"/>
    </source>
</evidence>
<proteinExistence type="inferred from homology"/>
<evidence type="ECO:0000256" key="1">
    <source>
        <dbReference type="ARBA" id="ARBA00004162"/>
    </source>
</evidence>
<keyword evidence="3" id="KW-1003">Cell membrane</keyword>
<evidence type="ECO:0000256" key="11">
    <source>
        <dbReference type="SAM" id="Phobius"/>
    </source>
</evidence>
<name>A0ABT7ZD44_9ACTN</name>
<dbReference type="InterPro" id="IPR044857">
    <property type="entry name" value="T7SS_EccB_R1"/>
</dbReference>
<keyword evidence="5" id="KW-0547">Nucleotide-binding</keyword>
<keyword evidence="13" id="KW-1185">Reference proteome</keyword>
<feature type="compositionally biased region" description="Low complexity" evidence="10">
    <location>
        <begin position="441"/>
        <end position="454"/>
    </location>
</feature>
<keyword evidence="4 11" id="KW-0812">Transmembrane</keyword>
<keyword evidence="7" id="KW-0067">ATP-binding</keyword>
<feature type="region of interest" description="Disordered" evidence="10">
    <location>
        <begin position="337"/>
        <end position="362"/>
    </location>
</feature>
<feature type="transmembrane region" description="Helical" evidence="11">
    <location>
        <begin position="40"/>
        <end position="61"/>
    </location>
</feature>
<evidence type="ECO:0000256" key="3">
    <source>
        <dbReference type="ARBA" id="ARBA00022475"/>
    </source>
</evidence>
<dbReference type="PANTHER" id="PTHR40765:SF2">
    <property type="entry name" value="ESX-2 SECRETION SYSTEM ATPASE ECCB2"/>
    <property type="match status" value="1"/>
</dbReference>
<dbReference type="InterPro" id="IPR042485">
    <property type="entry name" value="T7SS_EccB_R3"/>
</dbReference>
<dbReference type="EMBL" id="JAUEPL010000051">
    <property type="protein sequence ID" value="MDN3297435.1"/>
    <property type="molecule type" value="Genomic_DNA"/>
</dbReference>
<comment type="caution">
    <text evidence="12">The sequence shown here is derived from an EMBL/GenBank/DDBJ whole genome shotgun (WGS) entry which is preliminary data.</text>
</comment>
<keyword evidence="9 11" id="KW-0472">Membrane</keyword>
<organism evidence="12 13">
    <name type="scientific">Streptomyces ficellus</name>
    <dbReference type="NCBI Taxonomy" id="1977088"/>
    <lineage>
        <taxon>Bacteria</taxon>
        <taxon>Bacillati</taxon>
        <taxon>Actinomycetota</taxon>
        <taxon>Actinomycetes</taxon>
        <taxon>Kitasatosporales</taxon>
        <taxon>Streptomycetaceae</taxon>
        <taxon>Streptomyces</taxon>
    </lineage>
</organism>
<reference evidence="12" key="1">
    <citation type="submission" date="2023-06" db="EMBL/GenBank/DDBJ databases">
        <title>WGS-Sequencing of Streptomyces ficellus isolate 21 collected from sand in Gara Djebilet Iron Mine in Algeria.</title>
        <authorList>
            <person name="Zegers G.P."/>
            <person name="Gomez A."/>
            <person name="Gueddou A."/>
            <person name="Zahara A.F."/>
            <person name="Worth M."/>
            <person name="Sevigny J.L."/>
            <person name="Tisa L."/>
        </authorList>
    </citation>
    <scope>NUCLEOTIDE SEQUENCE</scope>
    <source>
        <strain evidence="12">AS11</strain>
    </source>
</reference>
<comment type="similarity">
    <text evidence="2">Belongs to the EccB family.</text>
</comment>
<dbReference type="RefSeq" id="WP_290114795.1">
    <property type="nucleotide sequence ID" value="NZ_JAUEPL010000051.1"/>
</dbReference>
<evidence type="ECO:0000256" key="2">
    <source>
        <dbReference type="ARBA" id="ARBA00008149"/>
    </source>
</evidence>
<gene>
    <name evidence="12" type="primary">eccB</name>
    <name evidence="12" type="ORF">QWM81_26015</name>
</gene>
<evidence type="ECO:0000256" key="6">
    <source>
        <dbReference type="ARBA" id="ARBA00022801"/>
    </source>
</evidence>
<dbReference type="Proteomes" id="UP001174050">
    <property type="component" value="Unassembled WGS sequence"/>
</dbReference>
<dbReference type="Gene3D" id="3.30.2390.20">
    <property type="entry name" value="Type VII secretion system EccB, repeat 1 domain"/>
    <property type="match status" value="1"/>
</dbReference>
<protein>
    <submittedName>
        <fullName evidence="12">Type VII secretion protein EccB</fullName>
    </submittedName>
</protein>
<dbReference type="InterPro" id="IPR007795">
    <property type="entry name" value="T7SS_EccB"/>
</dbReference>
<keyword evidence="8 11" id="KW-1133">Transmembrane helix</keyword>
<dbReference type="NCBIfam" id="TIGR03919">
    <property type="entry name" value="T7SS_EccB"/>
    <property type="match status" value="1"/>
</dbReference>
<sequence length="508" mass="54005">MASRRDELNAYTFAKRRLIAQFVQPNATGSEEGAPRPLRAVVPGAIVGVVVLAVFAAWGMFKPVAPQKWDTPGENVIIASKSTTRYVVLKTGGKTQLHPVLNMSSAKLLLNPDKGKVINVDESVLDSGKIPHGATLGIPYAPDRLPDPKEAGSTKRWAVCERPGEGGRAIQKAAFVLAEREEDKTEGANRLRGGELLYVEGPDKTRYVIDAEGTAYPVEKDELLLRQLVGQGRAAQRVSAGWLDTLHEGDTISFPTIPGEVGAPANVPGLLEPSDNKVGMVLTATDGTRKQQYVVLRGRVAPVSDFTAKLLLNSRELIGLGQAGQATSVSAGAFEPGEAFGQDKKWPRSAPKPVNDAGTAEGSRNTVCNVLREVDGDNGSTTLSTWAGRDFPAPLPTGSSSAYVSPGSGQLFRQFKGSTTDTGFLFLVTDTGLRYAMQSNGDSATDDSGIGSSGSKEEKRARQQEAQQAQNRLGYKDVDPQPIPAAWSTFLPTGPRLSTGAARQPQGS</sequence>
<evidence type="ECO:0000313" key="13">
    <source>
        <dbReference type="Proteomes" id="UP001174050"/>
    </source>
</evidence>